<dbReference type="GO" id="GO:0005634">
    <property type="term" value="C:nucleus"/>
    <property type="evidence" value="ECO:0007669"/>
    <property type="project" value="UniProtKB-SubCell"/>
</dbReference>
<reference evidence="8" key="1">
    <citation type="submission" date="2022-06" db="EMBL/GenBank/DDBJ databases">
        <title>Genome Sequence of Candolleomyces eurysporus.</title>
        <authorList>
            <person name="Buettner E."/>
        </authorList>
    </citation>
    <scope>NUCLEOTIDE SEQUENCE</scope>
    <source>
        <strain evidence="8">VTCC 930004</strain>
    </source>
</reference>
<feature type="domain" description="HAT C-terminal dimerisation" evidence="7">
    <location>
        <begin position="672"/>
        <end position="730"/>
    </location>
</feature>
<dbReference type="Pfam" id="PF05699">
    <property type="entry name" value="Dimer_Tnp_hAT"/>
    <property type="match status" value="1"/>
</dbReference>
<evidence type="ECO:0000313" key="9">
    <source>
        <dbReference type="Proteomes" id="UP001140091"/>
    </source>
</evidence>
<evidence type="ECO:0000259" key="7">
    <source>
        <dbReference type="Pfam" id="PF05699"/>
    </source>
</evidence>
<feature type="region of interest" description="Disordered" evidence="6">
    <location>
        <begin position="1"/>
        <end position="65"/>
    </location>
</feature>
<keyword evidence="9" id="KW-1185">Reference proteome</keyword>
<feature type="region of interest" description="Disordered" evidence="6">
    <location>
        <begin position="85"/>
        <end position="127"/>
    </location>
</feature>
<dbReference type="GO" id="GO:0046983">
    <property type="term" value="F:protein dimerization activity"/>
    <property type="evidence" value="ECO:0007669"/>
    <property type="project" value="InterPro"/>
</dbReference>
<keyword evidence="2" id="KW-0479">Metal-binding</keyword>
<keyword evidence="3" id="KW-0863">Zinc-finger</keyword>
<gene>
    <name evidence="8" type="ORF">H1R20_g15297</name>
</gene>
<dbReference type="EMBL" id="JANBPK010001548">
    <property type="protein sequence ID" value="KAJ2921800.1"/>
    <property type="molecule type" value="Genomic_DNA"/>
</dbReference>
<organism evidence="8 9">
    <name type="scientific">Candolleomyces eurysporus</name>
    <dbReference type="NCBI Taxonomy" id="2828524"/>
    <lineage>
        <taxon>Eukaryota</taxon>
        <taxon>Fungi</taxon>
        <taxon>Dikarya</taxon>
        <taxon>Basidiomycota</taxon>
        <taxon>Agaricomycotina</taxon>
        <taxon>Agaricomycetes</taxon>
        <taxon>Agaricomycetidae</taxon>
        <taxon>Agaricales</taxon>
        <taxon>Agaricineae</taxon>
        <taxon>Psathyrellaceae</taxon>
        <taxon>Candolleomyces</taxon>
    </lineage>
</organism>
<dbReference type="SUPFAM" id="SSF53098">
    <property type="entry name" value="Ribonuclease H-like"/>
    <property type="match status" value="1"/>
</dbReference>
<evidence type="ECO:0000256" key="5">
    <source>
        <dbReference type="ARBA" id="ARBA00023242"/>
    </source>
</evidence>
<dbReference type="InterPro" id="IPR052035">
    <property type="entry name" value="ZnF_BED_domain_contain"/>
</dbReference>
<evidence type="ECO:0000256" key="6">
    <source>
        <dbReference type="SAM" id="MobiDB-lite"/>
    </source>
</evidence>
<name>A0A9W8M7L7_9AGAR</name>
<keyword evidence="5" id="KW-0539">Nucleus</keyword>
<evidence type="ECO:0000256" key="1">
    <source>
        <dbReference type="ARBA" id="ARBA00004123"/>
    </source>
</evidence>
<dbReference type="OrthoDB" id="3250324at2759"/>
<dbReference type="Proteomes" id="UP001140091">
    <property type="component" value="Unassembled WGS sequence"/>
</dbReference>
<comment type="subcellular location">
    <subcellularLocation>
        <location evidence="1">Nucleus</location>
    </subcellularLocation>
</comment>
<dbReference type="InterPro" id="IPR012337">
    <property type="entry name" value="RNaseH-like_sf"/>
</dbReference>
<keyword evidence="4" id="KW-0862">Zinc</keyword>
<protein>
    <recommendedName>
        <fullName evidence="7">HAT C-terminal dimerisation domain-containing protein</fullName>
    </recommendedName>
</protein>
<proteinExistence type="predicted"/>
<comment type="caution">
    <text evidence="8">The sequence shown here is derived from an EMBL/GenBank/DDBJ whole genome shotgun (WGS) entry which is preliminary data.</text>
</comment>
<dbReference type="InterPro" id="IPR008906">
    <property type="entry name" value="HATC_C_dom"/>
</dbReference>
<evidence type="ECO:0000256" key="3">
    <source>
        <dbReference type="ARBA" id="ARBA00022771"/>
    </source>
</evidence>
<sequence length="796" mass="89197">MSSEITVEVDSTLPPVNVTATAQHNATSALSGSTPSPPPLTDSLENPFLSAESSPTSDSSGSDSGTLGAIGAFAILPTVARPALQRPRAGPHSIARGSPHSRSTSPTGSASDDDSELSSDDSAPANRGKRYDAQDVWLFYKEDSTSHRYHCIFCLSRAAAGTLEDNQYVKHYNKKSGTGTMRRHLYGHHRDEWVAGCDRQGLKIIVKEAQKHVSAYRQAQGQTPMGGSDTSRPNIPEFTHDAFIEALVDFVIADDQSINVVESAFFRRLILMLREELRDEDIPHRTFIRNRIQERWETYMMQLQSELQNSVGRISLTTDMWSDPNLRPYMAVTAHWIKAKIVQTAEGAVTNLVLRADLLAFHNLPGRHTGEHLATALLHVLDRLNIAKRIGWVTLDNASNNATMMEHLADLLNQRNIIFSDKDNRIRCFSHITNLASRAILAAVTNIGLAAVNDDEVDPEEDISTDANRDIIAHARNLIRVFINKMVSVRELQRYRLKETEWEALNMYIEILRVPHAFQQKLSHEKIPTLYQALPHFHRMVGAWKRKKEEMPQYRNIINVGISKLEDYLDNIKDVPAYTLAILITPTIKLTWHQKYDADRVVWAKRLFVDSLKPYRQGNGVNTPAPRRTAQSDAWADDALGSPIARPDNRHRTIQAEVDAYLVDGRLTCRLIKENRTEYPTIHQLAMDILPIPGSAVPCERVFSSAKETMTLRRRRIRPALMEALQVLKFSLKGGPGLDFTAGTGRDAKIEVLEGVATDSGRLPDDITSYLNHLLHEPVFDDDSDEEDDNLEGVAS</sequence>
<evidence type="ECO:0000313" key="8">
    <source>
        <dbReference type="EMBL" id="KAJ2921800.1"/>
    </source>
</evidence>
<dbReference type="PANTHER" id="PTHR46481:SF10">
    <property type="entry name" value="ZINC FINGER BED DOMAIN-CONTAINING PROTEIN 39"/>
    <property type="match status" value="1"/>
</dbReference>
<feature type="compositionally biased region" description="Low complexity" evidence="6">
    <location>
        <begin position="53"/>
        <end position="65"/>
    </location>
</feature>
<evidence type="ECO:0000256" key="2">
    <source>
        <dbReference type="ARBA" id="ARBA00022723"/>
    </source>
</evidence>
<dbReference type="PANTHER" id="PTHR46481">
    <property type="entry name" value="ZINC FINGER BED DOMAIN-CONTAINING PROTEIN 4"/>
    <property type="match status" value="1"/>
</dbReference>
<accession>A0A9W8M7L7</accession>
<dbReference type="GO" id="GO:0008270">
    <property type="term" value="F:zinc ion binding"/>
    <property type="evidence" value="ECO:0007669"/>
    <property type="project" value="UniProtKB-KW"/>
</dbReference>
<feature type="non-terminal residue" evidence="8">
    <location>
        <position position="796"/>
    </location>
</feature>
<dbReference type="AlphaFoldDB" id="A0A9W8M7L7"/>
<evidence type="ECO:0000256" key="4">
    <source>
        <dbReference type="ARBA" id="ARBA00022833"/>
    </source>
</evidence>